<dbReference type="Gene3D" id="3.40.50.1110">
    <property type="entry name" value="SGNH hydrolase"/>
    <property type="match status" value="1"/>
</dbReference>
<sequence>MTTSKDTRTPGHRRRFARTVRAGALAVAGALSVGLGSLIAAPAATAAPAGNVVVVGDSYAANPDQYYNTLRGIDGFVPDNYPVTGNCLQAPNNWPRLMQQRHGGTVNDWSCSGLTSHSALGRIDRAVRAGDIHGGTRTVVLNYGMNNFGPGGTDNGADFLNPGDVRNRYLADVRAAAAKVRAAAPGAKIVMTGQMAITSNGMFCFANVVPNFPAGLPIPVLADVEKWLRGNQQEAARQIGASFVDLKTETAGNATCSPDRDRYVAGIIDTTTPNYNMMIHPSLKGSTYIADRMSRAV</sequence>
<dbReference type="InterPro" id="IPR036514">
    <property type="entry name" value="SGNH_hydro_sf"/>
</dbReference>
<dbReference type="InterPro" id="IPR013830">
    <property type="entry name" value="SGNH_hydro"/>
</dbReference>
<feature type="domain" description="SGNH hydrolase-type esterase" evidence="2">
    <location>
        <begin position="55"/>
        <end position="285"/>
    </location>
</feature>
<organism evidence="3 4">
    <name type="scientific">Corynebacterium kalidii</name>
    <dbReference type="NCBI Taxonomy" id="2931982"/>
    <lineage>
        <taxon>Bacteria</taxon>
        <taxon>Bacillati</taxon>
        <taxon>Actinomycetota</taxon>
        <taxon>Actinomycetes</taxon>
        <taxon>Mycobacteriales</taxon>
        <taxon>Corynebacteriaceae</taxon>
        <taxon>Corynebacterium</taxon>
    </lineage>
</organism>
<dbReference type="InterPro" id="IPR006311">
    <property type="entry name" value="TAT_signal"/>
</dbReference>
<feature type="signal peptide" evidence="1">
    <location>
        <begin position="1"/>
        <end position="46"/>
    </location>
</feature>
<proteinExistence type="predicted"/>
<reference evidence="3" key="1">
    <citation type="submission" date="2022-04" db="EMBL/GenBank/DDBJ databases">
        <title>Corynebacterium kalidii LD5P10.</title>
        <authorList>
            <person name="Sun J.Q."/>
        </authorList>
    </citation>
    <scope>NUCLEOTIDE SEQUENCE</scope>
    <source>
        <strain evidence="3">LD5P10</strain>
    </source>
</reference>
<name>A0A9X1WHS5_9CORY</name>
<dbReference type="AlphaFoldDB" id="A0A9X1WHS5"/>
<accession>A0A9X1WHS5</accession>
<evidence type="ECO:0000313" key="3">
    <source>
        <dbReference type="EMBL" id="MCJ7857665.1"/>
    </source>
</evidence>
<keyword evidence="4" id="KW-1185">Reference proteome</keyword>
<dbReference type="Pfam" id="PF13472">
    <property type="entry name" value="Lipase_GDSL_2"/>
    <property type="match status" value="1"/>
</dbReference>
<keyword evidence="1" id="KW-0732">Signal</keyword>
<dbReference type="PROSITE" id="PS51318">
    <property type="entry name" value="TAT"/>
    <property type="match status" value="1"/>
</dbReference>
<evidence type="ECO:0000259" key="2">
    <source>
        <dbReference type="Pfam" id="PF13472"/>
    </source>
</evidence>
<dbReference type="EMBL" id="JALIEA010000010">
    <property type="protein sequence ID" value="MCJ7857665.1"/>
    <property type="molecule type" value="Genomic_DNA"/>
</dbReference>
<dbReference type="SUPFAM" id="SSF52266">
    <property type="entry name" value="SGNH hydrolase"/>
    <property type="match status" value="1"/>
</dbReference>
<gene>
    <name evidence="3" type="ORF">MUN33_02900</name>
</gene>
<feature type="chain" id="PRO_5040760906" evidence="1">
    <location>
        <begin position="47"/>
        <end position="297"/>
    </location>
</feature>
<comment type="caution">
    <text evidence="3">The sequence shown here is derived from an EMBL/GenBank/DDBJ whole genome shotgun (WGS) entry which is preliminary data.</text>
</comment>
<evidence type="ECO:0000313" key="4">
    <source>
        <dbReference type="Proteomes" id="UP001139207"/>
    </source>
</evidence>
<dbReference type="Proteomes" id="UP001139207">
    <property type="component" value="Unassembled WGS sequence"/>
</dbReference>
<protein>
    <submittedName>
        <fullName evidence="3">GDSL-type esterase/lipase family protein</fullName>
    </submittedName>
</protein>
<evidence type="ECO:0000256" key="1">
    <source>
        <dbReference type="SAM" id="SignalP"/>
    </source>
</evidence>
<dbReference type="RefSeq" id="WP_244803404.1">
    <property type="nucleotide sequence ID" value="NZ_JALIEA010000010.1"/>
</dbReference>